<organism evidence="2 3">
    <name type="scientific">Actinophytocola xinjiangensis</name>
    <dbReference type="NCBI Taxonomy" id="485602"/>
    <lineage>
        <taxon>Bacteria</taxon>
        <taxon>Bacillati</taxon>
        <taxon>Actinomycetota</taxon>
        <taxon>Actinomycetes</taxon>
        <taxon>Pseudonocardiales</taxon>
        <taxon>Pseudonocardiaceae</taxon>
    </lineage>
</organism>
<evidence type="ECO:0000313" key="3">
    <source>
        <dbReference type="Proteomes" id="UP000185696"/>
    </source>
</evidence>
<feature type="transmembrane region" description="Helical" evidence="1">
    <location>
        <begin position="80"/>
        <end position="98"/>
    </location>
</feature>
<dbReference type="AlphaFoldDB" id="A0A7Z0WKQ6"/>
<feature type="transmembrane region" description="Helical" evidence="1">
    <location>
        <begin position="157"/>
        <end position="181"/>
    </location>
</feature>
<feature type="transmembrane region" description="Helical" evidence="1">
    <location>
        <begin position="132"/>
        <end position="151"/>
    </location>
</feature>
<dbReference type="OrthoDB" id="5125370at2"/>
<keyword evidence="3" id="KW-1185">Reference proteome</keyword>
<dbReference type="EMBL" id="MSIF01000008">
    <property type="protein sequence ID" value="OLF09666.1"/>
    <property type="molecule type" value="Genomic_DNA"/>
</dbReference>
<proteinExistence type="predicted"/>
<dbReference type="Proteomes" id="UP000185696">
    <property type="component" value="Unassembled WGS sequence"/>
</dbReference>
<keyword evidence="1" id="KW-1133">Transmembrane helix</keyword>
<evidence type="ECO:0000313" key="2">
    <source>
        <dbReference type="EMBL" id="OLF09666.1"/>
    </source>
</evidence>
<reference evidence="2 3" key="1">
    <citation type="submission" date="2016-12" db="EMBL/GenBank/DDBJ databases">
        <title>The draft genome sequence of Actinophytocola xinjiangensis.</title>
        <authorList>
            <person name="Wang W."/>
            <person name="Yuan L."/>
        </authorList>
    </citation>
    <scope>NUCLEOTIDE SEQUENCE [LARGE SCALE GENOMIC DNA]</scope>
    <source>
        <strain evidence="2 3">CGMCC 4.4663</strain>
    </source>
</reference>
<evidence type="ECO:0000256" key="1">
    <source>
        <dbReference type="SAM" id="Phobius"/>
    </source>
</evidence>
<comment type="caution">
    <text evidence="2">The sequence shown here is derived from an EMBL/GenBank/DDBJ whole genome shotgun (WGS) entry which is preliminary data.</text>
</comment>
<sequence length="371" mass="40439">MSDTAQAWSTTQVRIRMMFRLRVSLLAVATTVLFAVGLRHMLIYRDAYSSVPTQFVAWGALAAVLGAEAVLTIRRLTWRRLRGVAIGVVLAASATSYLTLTEGVATYADWAYGTANWIGIAILFDRPLQAQLAFLAGHCALALTDLLLLAGADQASILRFMTGSVGVLGYPLCVAAVVVPLRAVASSAARSHREVERARTDEQVAAESALRRRQRITELADSTMPLLAGLADRTLDPSDQRVRQRCAIEAGRLRRLMAEHDTVADPLLHELRHCADIAERRGVRVELDARGHWPDLSVPVRRSLTDAPLAALATADSWARVTVVGDGGLVSVNVVADCGGIELSQPADPDARLETRSTKDMTWVEVWWRTK</sequence>
<feature type="transmembrane region" description="Helical" evidence="1">
    <location>
        <begin position="55"/>
        <end position="73"/>
    </location>
</feature>
<name>A0A7Z0WKQ6_9PSEU</name>
<dbReference type="RefSeq" id="WP_075134057.1">
    <property type="nucleotide sequence ID" value="NZ_MSIF01000008.1"/>
</dbReference>
<feature type="transmembrane region" description="Helical" evidence="1">
    <location>
        <begin position="21"/>
        <end position="43"/>
    </location>
</feature>
<protein>
    <recommendedName>
        <fullName evidence="4">Signal transduction histidine kinase</fullName>
    </recommendedName>
</protein>
<accession>A0A7Z0WKQ6</accession>
<gene>
    <name evidence="2" type="ORF">BLA60_17880</name>
</gene>
<evidence type="ECO:0008006" key="4">
    <source>
        <dbReference type="Google" id="ProtNLM"/>
    </source>
</evidence>
<keyword evidence="1" id="KW-0472">Membrane</keyword>
<keyword evidence="1" id="KW-0812">Transmembrane</keyword>